<organism evidence="9 10">
    <name type="scientific">Deinococcus roseus</name>
    <dbReference type="NCBI Taxonomy" id="392414"/>
    <lineage>
        <taxon>Bacteria</taxon>
        <taxon>Thermotogati</taxon>
        <taxon>Deinococcota</taxon>
        <taxon>Deinococci</taxon>
        <taxon>Deinococcales</taxon>
        <taxon>Deinococcaceae</taxon>
        <taxon>Deinococcus</taxon>
    </lineage>
</organism>
<dbReference type="EC" id="3.4.-.-" evidence="8"/>
<dbReference type="Gene3D" id="3.90.1680.10">
    <property type="entry name" value="SOS response associated peptidase-like"/>
    <property type="match status" value="1"/>
</dbReference>
<evidence type="ECO:0000313" key="10">
    <source>
        <dbReference type="Proteomes" id="UP000632222"/>
    </source>
</evidence>
<evidence type="ECO:0000256" key="2">
    <source>
        <dbReference type="ARBA" id="ARBA00022670"/>
    </source>
</evidence>
<gene>
    <name evidence="9" type="ORF">GCM10008938_51370</name>
</gene>
<dbReference type="PANTHER" id="PTHR13604">
    <property type="entry name" value="DC12-RELATED"/>
    <property type="match status" value="1"/>
</dbReference>
<protein>
    <recommendedName>
        <fullName evidence="8">Abasic site processing protein</fullName>
        <ecNumber evidence="8">3.4.-.-</ecNumber>
    </recommendedName>
</protein>
<dbReference type="PANTHER" id="PTHR13604:SF0">
    <property type="entry name" value="ABASIC SITE PROCESSING PROTEIN HMCES"/>
    <property type="match status" value="1"/>
</dbReference>
<dbReference type="EMBL" id="BMOD01000047">
    <property type="protein sequence ID" value="GGJ59031.1"/>
    <property type="molecule type" value="Genomic_DNA"/>
</dbReference>
<proteinExistence type="inferred from homology"/>
<keyword evidence="10" id="KW-1185">Reference proteome</keyword>
<keyword evidence="6" id="KW-0238">DNA-binding</keyword>
<dbReference type="Pfam" id="PF02586">
    <property type="entry name" value="SRAP"/>
    <property type="match status" value="1"/>
</dbReference>
<dbReference type="RefSeq" id="WP_229684985.1">
    <property type="nucleotide sequence ID" value="NZ_BMOD01000047.1"/>
</dbReference>
<evidence type="ECO:0000256" key="5">
    <source>
        <dbReference type="ARBA" id="ARBA00023124"/>
    </source>
</evidence>
<keyword evidence="3" id="KW-0227">DNA damage</keyword>
<keyword evidence="7" id="KW-0456">Lyase</keyword>
<evidence type="ECO:0000256" key="8">
    <source>
        <dbReference type="RuleBase" id="RU364100"/>
    </source>
</evidence>
<evidence type="ECO:0000256" key="3">
    <source>
        <dbReference type="ARBA" id="ARBA00022763"/>
    </source>
</evidence>
<reference evidence="10" key="1">
    <citation type="journal article" date="2019" name="Int. J. Syst. Evol. Microbiol.">
        <title>The Global Catalogue of Microorganisms (GCM) 10K type strain sequencing project: providing services to taxonomists for standard genome sequencing and annotation.</title>
        <authorList>
            <consortium name="The Broad Institute Genomics Platform"/>
            <consortium name="The Broad Institute Genome Sequencing Center for Infectious Disease"/>
            <person name="Wu L."/>
            <person name="Ma J."/>
        </authorList>
    </citation>
    <scope>NUCLEOTIDE SEQUENCE [LARGE SCALE GENOMIC DNA]</scope>
    <source>
        <strain evidence="10">JCM 14370</strain>
    </source>
</reference>
<dbReference type="SUPFAM" id="SSF143081">
    <property type="entry name" value="BB1717-like"/>
    <property type="match status" value="1"/>
</dbReference>
<dbReference type="InterPro" id="IPR036590">
    <property type="entry name" value="SRAP-like"/>
</dbReference>
<sequence>MCGRINGISDGNLIWNIKYHDTWNFSGELAPTQQYPIIRKKPGSIDLETILARWGLIPEHCQGEEDLQKYKSTFNARSETAHRLPTFRKAFQRQRSVIEVSGFYEWQKNGKSKTKLHIHSSTGGPLILAGLWDFWQGPQGLIHSFTLLTCASGPLVQKFHDRQPVILGQAGAKRWLEDQPQTELQKLLIPCPDRWLTVTPC</sequence>
<evidence type="ECO:0000256" key="6">
    <source>
        <dbReference type="ARBA" id="ARBA00023125"/>
    </source>
</evidence>
<keyword evidence="2 8" id="KW-0645">Protease</keyword>
<evidence type="ECO:0000313" key="9">
    <source>
        <dbReference type="EMBL" id="GGJ59031.1"/>
    </source>
</evidence>
<accession>A0ABQ2DIP2</accession>
<keyword evidence="4 8" id="KW-0378">Hydrolase</keyword>
<dbReference type="Proteomes" id="UP000632222">
    <property type="component" value="Unassembled WGS sequence"/>
</dbReference>
<dbReference type="InterPro" id="IPR003738">
    <property type="entry name" value="SRAP"/>
</dbReference>
<comment type="similarity">
    <text evidence="1 8">Belongs to the SOS response-associated peptidase family.</text>
</comment>
<comment type="caution">
    <text evidence="9">The sequence shown here is derived from an EMBL/GenBank/DDBJ whole genome shotgun (WGS) entry which is preliminary data.</text>
</comment>
<evidence type="ECO:0000256" key="7">
    <source>
        <dbReference type="ARBA" id="ARBA00023239"/>
    </source>
</evidence>
<name>A0ABQ2DIP2_9DEIO</name>
<keyword evidence="5" id="KW-0190">Covalent protein-DNA linkage</keyword>
<evidence type="ECO:0000256" key="4">
    <source>
        <dbReference type="ARBA" id="ARBA00022801"/>
    </source>
</evidence>
<evidence type="ECO:0000256" key="1">
    <source>
        <dbReference type="ARBA" id="ARBA00008136"/>
    </source>
</evidence>